<evidence type="ECO:0000313" key="3">
    <source>
        <dbReference type="Proteomes" id="UP000024635"/>
    </source>
</evidence>
<protein>
    <recommendedName>
        <fullName evidence="4">SXP/RAL-2 family protein Ani s 5-like cation-binding domain-containing protein</fullName>
    </recommendedName>
</protein>
<organism evidence="2 3">
    <name type="scientific">Ancylostoma ceylanicum</name>
    <dbReference type="NCBI Taxonomy" id="53326"/>
    <lineage>
        <taxon>Eukaryota</taxon>
        <taxon>Metazoa</taxon>
        <taxon>Ecdysozoa</taxon>
        <taxon>Nematoda</taxon>
        <taxon>Chromadorea</taxon>
        <taxon>Rhabditida</taxon>
        <taxon>Rhabditina</taxon>
        <taxon>Rhabditomorpha</taxon>
        <taxon>Strongyloidea</taxon>
        <taxon>Ancylostomatidae</taxon>
        <taxon>Ancylostomatinae</taxon>
        <taxon>Ancylostoma</taxon>
    </lineage>
</organism>
<gene>
    <name evidence="2" type="primary">Acey_s0446.g1610</name>
    <name evidence="2" type="ORF">Y032_0446g1610</name>
</gene>
<evidence type="ECO:0000313" key="2">
    <source>
        <dbReference type="EMBL" id="EYC44909.1"/>
    </source>
</evidence>
<feature type="signal peptide" evidence="1">
    <location>
        <begin position="1"/>
        <end position="16"/>
    </location>
</feature>
<dbReference type="AlphaFoldDB" id="A0A016WYJ7"/>
<evidence type="ECO:0000256" key="1">
    <source>
        <dbReference type="SAM" id="SignalP"/>
    </source>
</evidence>
<feature type="chain" id="PRO_5001495042" description="SXP/RAL-2 family protein Ani s 5-like cation-binding domain-containing protein" evidence="1">
    <location>
        <begin position="17"/>
        <end position="163"/>
    </location>
</feature>
<dbReference type="Proteomes" id="UP000024635">
    <property type="component" value="Unassembled WGS sequence"/>
</dbReference>
<sequence length="163" mass="18465">MFQIILLCTVLGNILARPLSNNRQVAASLTEAPDTVVTDEQVGAWVEVIKTMRDTSLSKEKRAEKISQLLAGNWNAPPEYVKNLVEASDYEWRLVNNASSKVKEVYNKSYDLKSDPKLYKMDPDKRIAEGEKLLNSLSEAEKKELAEIREKSVKKVAELRRQG</sequence>
<proteinExistence type="predicted"/>
<dbReference type="EMBL" id="JARK01000046">
    <property type="protein sequence ID" value="EYC44909.1"/>
    <property type="molecule type" value="Genomic_DNA"/>
</dbReference>
<keyword evidence="1" id="KW-0732">Signal</keyword>
<comment type="caution">
    <text evidence="2">The sequence shown here is derived from an EMBL/GenBank/DDBJ whole genome shotgun (WGS) entry which is preliminary data.</text>
</comment>
<dbReference type="OrthoDB" id="5845118at2759"/>
<evidence type="ECO:0008006" key="4">
    <source>
        <dbReference type="Google" id="ProtNLM"/>
    </source>
</evidence>
<name>A0A016WYJ7_9BILA</name>
<keyword evidence="3" id="KW-1185">Reference proteome</keyword>
<reference evidence="3" key="1">
    <citation type="journal article" date="2015" name="Nat. Genet.">
        <title>The genome and transcriptome of the zoonotic hookworm Ancylostoma ceylanicum identify infection-specific gene families.</title>
        <authorList>
            <person name="Schwarz E.M."/>
            <person name="Hu Y."/>
            <person name="Antoshechkin I."/>
            <person name="Miller M.M."/>
            <person name="Sternberg P.W."/>
            <person name="Aroian R.V."/>
        </authorList>
    </citation>
    <scope>NUCLEOTIDE SEQUENCE</scope>
    <source>
        <strain evidence="3">HY135</strain>
    </source>
</reference>
<accession>A0A016WYJ7</accession>